<organism evidence="2">
    <name type="scientific">marine metagenome</name>
    <dbReference type="NCBI Taxonomy" id="408172"/>
    <lineage>
        <taxon>unclassified sequences</taxon>
        <taxon>metagenomes</taxon>
        <taxon>ecological metagenomes</taxon>
    </lineage>
</organism>
<proteinExistence type="predicted"/>
<name>A0A382D7N6_9ZZZZ</name>
<keyword evidence="1" id="KW-0812">Transmembrane</keyword>
<evidence type="ECO:0000256" key="1">
    <source>
        <dbReference type="SAM" id="Phobius"/>
    </source>
</evidence>
<dbReference type="AlphaFoldDB" id="A0A382D7N6"/>
<gene>
    <name evidence="2" type="ORF">METZ01_LOCUS186575</name>
</gene>
<keyword evidence="1" id="KW-1133">Transmembrane helix</keyword>
<keyword evidence="1" id="KW-0472">Membrane</keyword>
<sequence>MIGLLIFGLVILSTVCLWILIEERRAPKFLVWFIPVLLVLVTSTYVTYTSILGFPKVTTPEKGMYLKHYVDEPNWIYLWVLSKNNVPMSYQIVYSRKTHEALEGVRGKAEEGAFMV</sequence>
<protein>
    <submittedName>
        <fullName evidence="2">Uncharacterized protein</fullName>
    </submittedName>
</protein>
<feature type="transmembrane region" description="Helical" evidence="1">
    <location>
        <begin position="29"/>
        <end position="48"/>
    </location>
</feature>
<accession>A0A382D7N6</accession>
<feature type="non-terminal residue" evidence="2">
    <location>
        <position position="116"/>
    </location>
</feature>
<dbReference type="EMBL" id="UINC01037758">
    <property type="protein sequence ID" value="SVB33721.1"/>
    <property type="molecule type" value="Genomic_DNA"/>
</dbReference>
<evidence type="ECO:0000313" key="2">
    <source>
        <dbReference type="EMBL" id="SVB33721.1"/>
    </source>
</evidence>
<reference evidence="2" key="1">
    <citation type="submission" date="2018-05" db="EMBL/GenBank/DDBJ databases">
        <authorList>
            <person name="Lanie J.A."/>
            <person name="Ng W.-L."/>
            <person name="Kazmierczak K.M."/>
            <person name="Andrzejewski T.M."/>
            <person name="Davidsen T.M."/>
            <person name="Wayne K.J."/>
            <person name="Tettelin H."/>
            <person name="Glass J.I."/>
            <person name="Rusch D."/>
            <person name="Podicherti R."/>
            <person name="Tsui H.-C.T."/>
            <person name="Winkler M.E."/>
        </authorList>
    </citation>
    <scope>NUCLEOTIDE SEQUENCE</scope>
</reference>
<feature type="transmembrane region" description="Helical" evidence="1">
    <location>
        <begin position="6"/>
        <end position="22"/>
    </location>
</feature>